<keyword evidence="2" id="KW-1185">Reference proteome</keyword>
<dbReference type="PROSITE" id="PS00675">
    <property type="entry name" value="SIGMA54_INTERACT_1"/>
    <property type="match status" value="1"/>
</dbReference>
<dbReference type="InterPro" id="IPR025662">
    <property type="entry name" value="Sigma_54_int_dom_ATP-bd_1"/>
</dbReference>
<name>A0A0T6AV23_9SCAR</name>
<dbReference type="Gene3D" id="3.40.50.300">
    <property type="entry name" value="P-loop containing nucleotide triphosphate hydrolases"/>
    <property type="match status" value="1"/>
</dbReference>
<protein>
    <submittedName>
        <fullName evidence="1">50S ribosome-binding GTPase</fullName>
    </submittedName>
</protein>
<evidence type="ECO:0000313" key="2">
    <source>
        <dbReference type="Proteomes" id="UP000051574"/>
    </source>
</evidence>
<dbReference type="SUPFAM" id="SSF52540">
    <property type="entry name" value="P-loop containing nucleoside triphosphate hydrolases"/>
    <property type="match status" value="1"/>
</dbReference>
<comment type="caution">
    <text evidence="1">The sequence shown here is derived from an EMBL/GenBank/DDBJ whole genome shotgun (WGS) entry which is preliminary data.</text>
</comment>
<proteinExistence type="predicted"/>
<dbReference type="Proteomes" id="UP000051574">
    <property type="component" value="Unassembled WGS sequence"/>
</dbReference>
<dbReference type="EMBL" id="LJIG01022819">
    <property type="protein sequence ID" value="KRT78551.1"/>
    <property type="molecule type" value="Genomic_DNA"/>
</dbReference>
<accession>A0A0T6AV23</accession>
<dbReference type="AlphaFoldDB" id="A0A0T6AV23"/>
<feature type="non-terminal residue" evidence="1">
    <location>
        <position position="261"/>
    </location>
</feature>
<dbReference type="PANTHER" id="PTHR32046:SF11">
    <property type="entry name" value="IMMUNE-ASSOCIATED NUCLEOTIDE-BINDING PROTEIN 10-LIKE"/>
    <property type="match status" value="1"/>
</dbReference>
<dbReference type="OrthoDB" id="2386367at2759"/>
<sequence>MSEKVVNVLLLGETGVGKSTFINILGNFLTYNTLDEAAAGNILYSVPTKFSMIDEDLAEHEIIVGSSNNEVTVAGASSTQNPKTYLFNLKNNNAKLRVIDTPGIGDTRGMQYDEWNTEKLLTFISELDYLNAICIMLKPNNSRFSVLFDYCMKQILLRLDKKVKSNIVFVFTNARSSFYTPGDTFVPLQHMLRQIETGPLQTKIPFNSSNIFCVDNESFRYLAARSSGLQFSEEVTQEYRTSWNKSFATAKKMLQYCANLP</sequence>
<dbReference type="PANTHER" id="PTHR32046">
    <property type="entry name" value="G DOMAIN-CONTAINING PROTEIN"/>
    <property type="match status" value="1"/>
</dbReference>
<gene>
    <name evidence="1" type="ORF">AMK59_7265</name>
</gene>
<reference evidence="1 2" key="1">
    <citation type="submission" date="2015-09" db="EMBL/GenBank/DDBJ databases">
        <title>Draft genome of the scarab beetle Oryctes borbonicus.</title>
        <authorList>
            <person name="Meyer J.M."/>
            <person name="Markov G.V."/>
            <person name="Baskaran P."/>
            <person name="Herrmann M."/>
            <person name="Sommer R.J."/>
            <person name="Roedelsperger C."/>
        </authorList>
    </citation>
    <scope>NUCLEOTIDE SEQUENCE [LARGE SCALE GENOMIC DNA]</scope>
    <source>
        <strain evidence="1">OB123</strain>
        <tissue evidence="1">Whole animal</tissue>
    </source>
</reference>
<organism evidence="1 2">
    <name type="scientific">Oryctes borbonicus</name>
    <dbReference type="NCBI Taxonomy" id="1629725"/>
    <lineage>
        <taxon>Eukaryota</taxon>
        <taxon>Metazoa</taxon>
        <taxon>Ecdysozoa</taxon>
        <taxon>Arthropoda</taxon>
        <taxon>Hexapoda</taxon>
        <taxon>Insecta</taxon>
        <taxon>Pterygota</taxon>
        <taxon>Neoptera</taxon>
        <taxon>Endopterygota</taxon>
        <taxon>Coleoptera</taxon>
        <taxon>Polyphaga</taxon>
        <taxon>Scarabaeiformia</taxon>
        <taxon>Scarabaeidae</taxon>
        <taxon>Dynastinae</taxon>
        <taxon>Oryctes</taxon>
    </lineage>
</organism>
<evidence type="ECO:0000313" key="1">
    <source>
        <dbReference type="EMBL" id="KRT78551.1"/>
    </source>
</evidence>
<dbReference type="InterPro" id="IPR027417">
    <property type="entry name" value="P-loop_NTPase"/>
</dbReference>